<dbReference type="AlphaFoldDB" id="W7QPI6"/>
<feature type="domain" description="ASCH" evidence="1">
    <location>
        <begin position="4"/>
        <end position="68"/>
    </location>
</feature>
<dbReference type="EMBL" id="ARZY01000008">
    <property type="protein sequence ID" value="EWH10912.1"/>
    <property type="molecule type" value="Genomic_DNA"/>
</dbReference>
<evidence type="ECO:0000313" key="3">
    <source>
        <dbReference type="Proteomes" id="UP000019276"/>
    </source>
</evidence>
<reference evidence="2 3" key="1">
    <citation type="journal article" date="2014" name="Genome Announc.">
        <title>Draft Genome Sequence of the Agar-Degrading Bacterium Catenovulum sp. Strain DS-2, Isolated from Intestines of Haliotis diversicolor.</title>
        <authorList>
            <person name="Shan D."/>
            <person name="Li X."/>
            <person name="Gu Z."/>
            <person name="Wei G."/>
            <person name="Gao Z."/>
            <person name="Shao Z."/>
        </authorList>
    </citation>
    <scope>NUCLEOTIDE SEQUENCE [LARGE SCALE GENOMIC DNA]</scope>
    <source>
        <strain evidence="2 3">DS-2</strain>
    </source>
</reference>
<keyword evidence="3" id="KW-1185">Reference proteome</keyword>
<dbReference type="OrthoDB" id="9342715at2"/>
<dbReference type="InterPro" id="IPR007374">
    <property type="entry name" value="ASCH_domain"/>
</dbReference>
<dbReference type="eggNOG" id="ENOG50337X4">
    <property type="taxonomic scope" value="Bacteria"/>
</dbReference>
<organism evidence="2 3">
    <name type="scientific">Catenovulum agarivorans DS-2</name>
    <dbReference type="NCBI Taxonomy" id="1328313"/>
    <lineage>
        <taxon>Bacteria</taxon>
        <taxon>Pseudomonadati</taxon>
        <taxon>Pseudomonadota</taxon>
        <taxon>Gammaproteobacteria</taxon>
        <taxon>Alteromonadales</taxon>
        <taxon>Alteromonadaceae</taxon>
        <taxon>Catenovulum</taxon>
    </lineage>
</organism>
<accession>W7QPI6</accession>
<evidence type="ECO:0000259" key="1">
    <source>
        <dbReference type="Pfam" id="PF04266"/>
    </source>
</evidence>
<dbReference type="Pfam" id="PF04266">
    <property type="entry name" value="ASCH"/>
    <property type="match status" value="1"/>
</dbReference>
<dbReference type="InterPro" id="IPR015947">
    <property type="entry name" value="PUA-like_sf"/>
</dbReference>
<name>W7QPI6_9ALTE</name>
<dbReference type="Proteomes" id="UP000019276">
    <property type="component" value="Unassembled WGS sequence"/>
</dbReference>
<evidence type="ECO:0000313" key="2">
    <source>
        <dbReference type="EMBL" id="EWH10912.1"/>
    </source>
</evidence>
<dbReference type="SUPFAM" id="SSF88697">
    <property type="entry name" value="PUA domain-like"/>
    <property type="match status" value="1"/>
</dbReference>
<proteinExistence type="predicted"/>
<dbReference type="RefSeq" id="WP_051479678.1">
    <property type="nucleotide sequence ID" value="NZ_ARZY01000008.1"/>
</dbReference>
<gene>
    <name evidence="2" type="ORF">DS2_06461</name>
</gene>
<sequence>MLALSIVSPWGNKIVDQTKQLEIRSWRPDKLPMLNVALVQNNIWLNTPGQEDPAGQVVAIIDITNCRPWVKEDCARLGCD</sequence>
<comment type="caution">
    <text evidence="2">The sequence shown here is derived from an EMBL/GenBank/DDBJ whole genome shotgun (WGS) entry which is preliminary data.</text>
</comment>
<protein>
    <recommendedName>
        <fullName evidence="1">ASCH domain-containing protein</fullName>
    </recommendedName>
</protein>
<dbReference type="Gene3D" id="2.30.130.30">
    <property type="entry name" value="Hypothetical protein"/>
    <property type="match status" value="1"/>
</dbReference>